<proteinExistence type="predicted"/>
<organism evidence="1 2">
    <name type="scientific">Marasmiellus scandens</name>
    <dbReference type="NCBI Taxonomy" id="2682957"/>
    <lineage>
        <taxon>Eukaryota</taxon>
        <taxon>Fungi</taxon>
        <taxon>Dikarya</taxon>
        <taxon>Basidiomycota</taxon>
        <taxon>Agaricomycotina</taxon>
        <taxon>Agaricomycetes</taxon>
        <taxon>Agaricomycetidae</taxon>
        <taxon>Agaricales</taxon>
        <taxon>Marasmiineae</taxon>
        <taxon>Omphalotaceae</taxon>
        <taxon>Marasmiellus</taxon>
    </lineage>
</organism>
<reference evidence="1 2" key="1">
    <citation type="submission" date="2024-01" db="EMBL/GenBank/DDBJ databases">
        <title>A draft genome for the cacao thread blight pathogen Marasmiellus scandens.</title>
        <authorList>
            <person name="Baruah I.K."/>
            <person name="Leung J."/>
            <person name="Bukari Y."/>
            <person name="Amoako-Attah I."/>
            <person name="Meinhardt L.W."/>
            <person name="Bailey B.A."/>
            <person name="Cohen S.P."/>
        </authorList>
    </citation>
    <scope>NUCLEOTIDE SEQUENCE [LARGE SCALE GENOMIC DNA]</scope>
    <source>
        <strain evidence="1 2">GH-19</strain>
    </source>
</reference>
<keyword evidence="2" id="KW-1185">Reference proteome</keyword>
<protein>
    <submittedName>
        <fullName evidence="1">Uncharacterized protein</fullName>
    </submittedName>
</protein>
<accession>A0ABR1IRC1</accession>
<evidence type="ECO:0000313" key="1">
    <source>
        <dbReference type="EMBL" id="KAK7436345.1"/>
    </source>
</evidence>
<sequence>MALTFTQPDLTRNKDSSAVIAFTDGLVAGIHERTGTFISSPNCYTIPRPPFGSTRDLYRRADARYGEDDPLQWPQPFNPNNAYLTCIPIHPVTPDNPYHEHDCLWHTLRPQDLSFTPHKYGAQEGVLNHSLTDRLSNSVNQVLLRKTAFHPPACQSDWIVPLLNEFNTTITVCMNRLTSVSSSFRNHTEGLVELQRACLYSFALMDYVEIFLPRISSQGNVKNGRTEHRMGAFVWNDEHALSLFAAGLPVYYVRLWSDFDRQNILNSCQLEIPPCVASTASPPYPIIYSGQAGSDQKFAAIRHASISCYNVTSPFENMHLPGQYSSSYTIGSGKRIISAAQSPASTSACGVLQLPHAPKVHRDIYADLPSDHPYISPSIPAWRNANKTINIWHPDCHYTPGQLPKIDTIVPDPALIIGPETRERQESYLSQWAHIRSAWLQRCRIRQPEQRPLTASMWRRILGLGLSGPWTGGAPQSVREEEHKEATDLVASMLSEYAPEASPLSVSDLQQAKELMRELSLINFRYQLLCVDELMDTSKPKASPALTRAELGVALMNHHRSRLMLIEHMFGGSGDTFTVPTLSSNFGFMADKWQERVKALRSFWKLMSSWPGTKDSKWSRGEDENLSQMPAAGEEWERALVSFYTQTHFIAVGYPPVLPLRI</sequence>
<dbReference type="EMBL" id="JBANRG010000095">
    <property type="protein sequence ID" value="KAK7436345.1"/>
    <property type="molecule type" value="Genomic_DNA"/>
</dbReference>
<gene>
    <name evidence="1" type="ORF">VKT23_019192</name>
</gene>
<evidence type="ECO:0000313" key="2">
    <source>
        <dbReference type="Proteomes" id="UP001498398"/>
    </source>
</evidence>
<dbReference type="Proteomes" id="UP001498398">
    <property type="component" value="Unassembled WGS sequence"/>
</dbReference>
<comment type="caution">
    <text evidence="1">The sequence shown here is derived from an EMBL/GenBank/DDBJ whole genome shotgun (WGS) entry which is preliminary data.</text>
</comment>
<name>A0ABR1IRC1_9AGAR</name>